<dbReference type="Proteomes" id="UP000000757">
    <property type="component" value="Chromosome"/>
</dbReference>
<dbReference type="AlphaFoldDB" id="A0QQX5"/>
<evidence type="ECO:0000313" key="2">
    <source>
        <dbReference type="Proteomes" id="UP000000757"/>
    </source>
</evidence>
<sequence>MLTPQQLHWCANPTMAHDITAGPPVSFANFGETCALTCEDCEEI</sequence>
<keyword evidence="2" id="KW-1185">Reference proteome</keyword>
<organism evidence="1 2">
    <name type="scientific">Mycolicibacterium smegmatis (strain ATCC 700084 / mc(2)155)</name>
    <name type="common">Mycobacterium smegmatis</name>
    <dbReference type="NCBI Taxonomy" id="246196"/>
    <lineage>
        <taxon>Bacteria</taxon>
        <taxon>Bacillati</taxon>
        <taxon>Actinomycetota</taxon>
        <taxon>Actinomycetes</taxon>
        <taxon>Mycobacteriales</taxon>
        <taxon>Mycobacteriaceae</taxon>
        <taxon>Mycolicibacterium</taxon>
    </lineage>
</organism>
<reference evidence="1 2" key="1">
    <citation type="submission" date="2006-10" db="EMBL/GenBank/DDBJ databases">
        <authorList>
            <person name="Fleischmann R.D."/>
            <person name="Dodson R.J."/>
            <person name="Haft D.H."/>
            <person name="Merkel J.S."/>
            <person name="Nelson W.C."/>
            <person name="Fraser C.M."/>
        </authorList>
    </citation>
    <scope>NUCLEOTIDE SEQUENCE [LARGE SCALE GENOMIC DNA]</scope>
    <source>
        <strain evidence="2">ATCC 700084 / mc(2)155</strain>
    </source>
</reference>
<gene>
    <name evidence="1" type="ordered locus">MSMEG_0910</name>
</gene>
<proteinExistence type="predicted"/>
<dbReference type="EMBL" id="CP000480">
    <property type="protein sequence ID" value="ABK70102.1"/>
    <property type="molecule type" value="Genomic_DNA"/>
</dbReference>
<evidence type="ECO:0000313" key="1">
    <source>
        <dbReference type="EMBL" id="ABK70102.1"/>
    </source>
</evidence>
<protein>
    <submittedName>
        <fullName evidence="1">Uncharacterized protein</fullName>
    </submittedName>
</protein>
<accession>A0QQX5</accession>
<dbReference type="KEGG" id="msm:MSMEG_0910"/>
<dbReference type="OrthoDB" id="4753134at2"/>
<name>A0QQX5_MYCS2</name>
<dbReference type="PATRIC" id="fig|246196.19.peg.900"/>